<evidence type="ECO:0000256" key="1">
    <source>
        <dbReference type="ARBA" id="ARBA00022908"/>
    </source>
</evidence>
<sequence length="218" mass="23976">MGWTIPIRDKVKAIVGALEGRWRPLLLTAIFTGLRASERRGLRWTDIDFAKHELKVHQRADRFKVIGAPKSTSGERTVPIPPIVVNALKEWKLACLKGELGLASPNSAGKVEEHGNILKRGLQPTLIRAGVTMDSGEKDADGNPMLVAKYPGLHSLRHFFASWCINRKEDGGLGLPPQTVQDRMGHSTIALTMDRYSHLFPKGDDRDEMAAAEAALLG</sequence>
<evidence type="ECO:0000256" key="2">
    <source>
        <dbReference type="ARBA" id="ARBA00023172"/>
    </source>
</evidence>
<dbReference type="PROSITE" id="PS51898">
    <property type="entry name" value="TYR_RECOMBINASE"/>
    <property type="match status" value="1"/>
</dbReference>
<proteinExistence type="predicted"/>
<dbReference type="GO" id="GO:0015074">
    <property type="term" value="P:DNA integration"/>
    <property type="evidence" value="ECO:0007669"/>
    <property type="project" value="UniProtKB-KW"/>
</dbReference>
<evidence type="ECO:0000313" key="4">
    <source>
        <dbReference type="EMBL" id="GGD90295.1"/>
    </source>
</evidence>
<dbReference type="GO" id="GO:0003677">
    <property type="term" value="F:DNA binding"/>
    <property type="evidence" value="ECO:0007669"/>
    <property type="project" value="InterPro"/>
</dbReference>
<dbReference type="Gene3D" id="1.10.443.10">
    <property type="entry name" value="Intergrase catalytic core"/>
    <property type="match status" value="1"/>
</dbReference>
<comment type="caution">
    <text evidence="4">The sequence shown here is derived from an EMBL/GenBank/DDBJ whole genome shotgun (WGS) entry which is preliminary data.</text>
</comment>
<dbReference type="Pfam" id="PF00589">
    <property type="entry name" value="Phage_integrase"/>
    <property type="match status" value="1"/>
</dbReference>
<evidence type="ECO:0000313" key="5">
    <source>
        <dbReference type="Proteomes" id="UP000644699"/>
    </source>
</evidence>
<dbReference type="GO" id="GO:0006310">
    <property type="term" value="P:DNA recombination"/>
    <property type="evidence" value="ECO:0007669"/>
    <property type="project" value="UniProtKB-KW"/>
</dbReference>
<gene>
    <name evidence="4" type="ORF">GCM10011390_06330</name>
</gene>
<dbReference type="PANTHER" id="PTHR30349:SF64">
    <property type="entry name" value="PROPHAGE INTEGRASE INTD-RELATED"/>
    <property type="match status" value="1"/>
</dbReference>
<keyword evidence="2" id="KW-0233">DNA recombination</keyword>
<protein>
    <recommendedName>
        <fullName evidence="3">Tyr recombinase domain-containing protein</fullName>
    </recommendedName>
</protein>
<dbReference type="InterPro" id="IPR011010">
    <property type="entry name" value="DNA_brk_join_enz"/>
</dbReference>
<feature type="domain" description="Tyr recombinase" evidence="3">
    <location>
        <begin position="1"/>
        <end position="210"/>
    </location>
</feature>
<evidence type="ECO:0000259" key="3">
    <source>
        <dbReference type="PROSITE" id="PS51898"/>
    </source>
</evidence>
<dbReference type="Proteomes" id="UP000644699">
    <property type="component" value="Unassembled WGS sequence"/>
</dbReference>
<reference evidence="4" key="2">
    <citation type="submission" date="2020-09" db="EMBL/GenBank/DDBJ databases">
        <authorList>
            <person name="Sun Q."/>
            <person name="Zhou Y."/>
        </authorList>
    </citation>
    <scope>NUCLEOTIDE SEQUENCE</scope>
    <source>
        <strain evidence="4">CGMCC 1.15367</strain>
    </source>
</reference>
<organism evidence="4 5">
    <name type="scientific">Aureimonas endophytica</name>
    <dbReference type="NCBI Taxonomy" id="2027858"/>
    <lineage>
        <taxon>Bacteria</taxon>
        <taxon>Pseudomonadati</taxon>
        <taxon>Pseudomonadota</taxon>
        <taxon>Alphaproteobacteria</taxon>
        <taxon>Hyphomicrobiales</taxon>
        <taxon>Aurantimonadaceae</taxon>
        <taxon>Aureimonas</taxon>
    </lineage>
</organism>
<reference evidence="4" key="1">
    <citation type="journal article" date="2014" name="Int. J. Syst. Evol. Microbiol.">
        <title>Complete genome sequence of Corynebacterium casei LMG S-19264T (=DSM 44701T), isolated from a smear-ripened cheese.</title>
        <authorList>
            <consortium name="US DOE Joint Genome Institute (JGI-PGF)"/>
            <person name="Walter F."/>
            <person name="Albersmeier A."/>
            <person name="Kalinowski J."/>
            <person name="Ruckert C."/>
        </authorList>
    </citation>
    <scope>NUCLEOTIDE SEQUENCE</scope>
    <source>
        <strain evidence="4">CGMCC 1.15367</strain>
    </source>
</reference>
<dbReference type="AlphaFoldDB" id="A0A917E126"/>
<dbReference type="CDD" id="cd01189">
    <property type="entry name" value="INT_ICEBs1_C_like"/>
    <property type="match status" value="1"/>
</dbReference>
<dbReference type="PANTHER" id="PTHR30349">
    <property type="entry name" value="PHAGE INTEGRASE-RELATED"/>
    <property type="match status" value="1"/>
</dbReference>
<dbReference type="InterPro" id="IPR002104">
    <property type="entry name" value="Integrase_catalytic"/>
</dbReference>
<dbReference type="InterPro" id="IPR013762">
    <property type="entry name" value="Integrase-like_cat_sf"/>
</dbReference>
<accession>A0A917E126</accession>
<dbReference type="InterPro" id="IPR050090">
    <property type="entry name" value="Tyrosine_recombinase_XerCD"/>
</dbReference>
<keyword evidence="1" id="KW-0229">DNA integration</keyword>
<dbReference type="SUPFAM" id="SSF56349">
    <property type="entry name" value="DNA breaking-rejoining enzymes"/>
    <property type="match status" value="1"/>
</dbReference>
<keyword evidence="5" id="KW-1185">Reference proteome</keyword>
<name>A0A917E126_9HYPH</name>
<dbReference type="EMBL" id="BMIQ01000001">
    <property type="protein sequence ID" value="GGD90295.1"/>
    <property type="molecule type" value="Genomic_DNA"/>
</dbReference>